<dbReference type="EMBL" id="AAGKHU010000089">
    <property type="protein sequence ID" value="EBP0013028.1"/>
    <property type="molecule type" value="Genomic_DNA"/>
</dbReference>
<organism evidence="1">
    <name type="scientific">Salmonella enterica</name>
    <name type="common">Salmonella choleraesuis</name>
    <dbReference type="NCBI Taxonomy" id="28901"/>
    <lineage>
        <taxon>Bacteria</taxon>
        <taxon>Pseudomonadati</taxon>
        <taxon>Pseudomonadota</taxon>
        <taxon>Gammaproteobacteria</taxon>
        <taxon>Enterobacterales</taxon>
        <taxon>Enterobacteriaceae</taxon>
        <taxon>Salmonella</taxon>
    </lineage>
</organism>
<sequence length="109" mass="12785">MVTDYLFHGFRTVFGLYLCPFSKSWDEKLSQLLDKGTVLYVTDYTIVILTATEVVEIWIGNQWYAFGHLYRIDSKYVPEAIQSRPRFRTMRRLHAVVKDHIVKGVQPCP</sequence>
<name>A0A5U2F393_SALER</name>
<reference evidence="1" key="1">
    <citation type="submission" date="2018-07" db="EMBL/GenBank/DDBJ databases">
        <authorList>
            <consortium name="GenomeTrakr network: Whole genome sequencing for foodborne pathogen traceback"/>
        </authorList>
    </citation>
    <scope>NUCLEOTIDE SEQUENCE</scope>
    <source>
        <strain evidence="1">CFSAN018538</strain>
    </source>
</reference>
<accession>A0A5U2F393</accession>
<proteinExistence type="predicted"/>
<gene>
    <name evidence="1" type="ORF">HX37_20000</name>
</gene>
<comment type="caution">
    <text evidence="1">The sequence shown here is derived from an EMBL/GenBank/DDBJ whole genome shotgun (WGS) entry which is preliminary data.</text>
</comment>
<protein>
    <submittedName>
        <fullName evidence="1">Uncharacterized protein</fullName>
    </submittedName>
</protein>
<evidence type="ECO:0000313" key="1">
    <source>
        <dbReference type="EMBL" id="EBP0013028.1"/>
    </source>
</evidence>
<dbReference type="AlphaFoldDB" id="A0A5U2F393"/>